<dbReference type="AlphaFoldDB" id="A0A519BJR2"/>
<keyword evidence="1" id="KW-1133">Transmembrane helix</keyword>
<protein>
    <submittedName>
        <fullName evidence="2">Uncharacterized protein</fullName>
    </submittedName>
</protein>
<keyword evidence="1" id="KW-0812">Transmembrane</keyword>
<evidence type="ECO:0000313" key="2">
    <source>
        <dbReference type="EMBL" id="RZD17502.1"/>
    </source>
</evidence>
<gene>
    <name evidence="2" type="ORF">EVG15_10785</name>
</gene>
<proteinExistence type="predicted"/>
<reference evidence="2 3" key="1">
    <citation type="journal article" date="2019" name="ISME J.">
        <title>Insights into ecological role of a new deltaproteobacterial order Candidatus Acidulodesulfobacterales by metagenomics and metatranscriptomics.</title>
        <authorList>
            <person name="Tan S."/>
            <person name="Liu J."/>
            <person name="Fang Y."/>
            <person name="Hedlund B.P."/>
            <person name="Lian Z.H."/>
            <person name="Huang L.Y."/>
            <person name="Li J.T."/>
            <person name="Huang L.N."/>
            <person name="Li W.J."/>
            <person name="Jiang H.C."/>
            <person name="Dong H.L."/>
            <person name="Shu W.S."/>
        </authorList>
    </citation>
    <scope>NUCLEOTIDE SEQUENCE [LARGE SCALE GENOMIC DNA]</scope>
    <source>
        <strain evidence="2">AP1</strain>
    </source>
</reference>
<feature type="transmembrane region" description="Helical" evidence="1">
    <location>
        <begin position="6"/>
        <end position="23"/>
    </location>
</feature>
<comment type="caution">
    <text evidence="2">The sequence shown here is derived from an EMBL/GenBank/DDBJ whole genome shotgun (WGS) entry which is preliminary data.</text>
</comment>
<sequence length="85" mass="10393">MLFLTIFLLIPEILFLIYLFRKYKILAGKEKTIAEELLFIRSRKESLIELEKMLKEDFAQELEERKKYILEEYRDRLNHCYACKG</sequence>
<dbReference type="EMBL" id="SGBB01000038">
    <property type="protein sequence ID" value="RZD17502.1"/>
    <property type="molecule type" value="Genomic_DNA"/>
</dbReference>
<organism evidence="2 3">
    <name type="scientific">Candidatus Acididesulfobacter diazotrophicus</name>
    <dbReference type="NCBI Taxonomy" id="2597226"/>
    <lineage>
        <taxon>Bacteria</taxon>
        <taxon>Deltaproteobacteria</taxon>
        <taxon>Candidatus Acidulodesulfobacterales</taxon>
        <taxon>Candidatus Acididesulfobacter</taxon>
    </lineage>
</organism>
<evidence type="ECO:0000256" key="1">
    <source>
        <dbReference type="SAM" id="Phobius"/>
    </source>
</evidence>
<keyword evidence="1" id="KW-0472">Membrane</keyword>
<evidence type="ECO:0000313" key="3">
    <source>
        <dbReference type="Proteomes" id="UP000319296"/>
    </source>
</evidence>
<accession>A0A519BJR2</accession>
<dbReference type="Proteomes" id="UP000319296">
    <property type="component" value="Unassembled WGS sequence"/>
</dbReference>
<name>A0A519BJR2_9DELT</name>